<dbReference type="PROSITE" id="PS50011">
    <property type="entry name" value="PROTEIN_KINASE_DOM"/>
    <property type="match status" value="1"/>
</dbReference>
<evidence type="ECO:0000313" key="9">
    <source>
        <dbReference type="EMBL" id="KAE9545448.1"/>
    </source>
</evidence>
<keyword evidence="5 6" id="KW-0067">ATP-binding</keyword>
<evidence type="ECO:0000256" key="6">
    <source>
        <dbReference type="PROSITE-ProRule" id="PRU10141"/>
    </source>
</evidence>
<keyword evidence="1" id="KW-0723">Serine/threonine-protein kinase</keyword>
<keyword evidence="10" id="KW-1185">Reference proteome</keyword>
<dbReference type="InterPro" id="IPR011009">
    <property type="entry name" value="Kinase-like_dom_sf"/>
</dbReference>
<sequence>MIKVDESDPIGELEPSFPYKDITIRRGVDMKEHYELQSEIGRGKFGTVFKCREKATSLMLAAKFVGIVHKQDRRNVEREVEIMCELQHPRLIQLYDAFESNNAMCFILELVEGGELFERVIGDDFVLTEKAVTIFMRQICEGVQFIHSKNILHLDLKPENILCLTKTGNRIKIIDFGLARKFNPENKLQVLFGTPEFVAPEVVNFDAIGFGTDMWSVGVICYVLLSGLSPFMGETDVETMANVTIAQYDFDDEAFDSISNDAKDFIKKLLVKDHKSRLTATECLSHRWMQKKKPKKMVRKSSSKKLVKETEENAIQTPAVAMVETTTCTGLDSLLLPLDTSKENLKELCSRSRSQSPLEITVASPDFVLQKDSKSSKTSENDGDTSTTNGIAAGKSIVPAPVPQDTEATSSVPQHTTVTTSGVSQNTAATTSEVPQNTANTTSRMSSSTTIDITPAVDIVQGGAERQRTSTTTWSQTTFRTITDCSNNYRRASDVSYTFSNFRTSSAAATSSNFLGQGLRDLQTMMLGDQPEASLQNDSAGGSGSSLHKLLLNRQHLTAAVADRKPKFKFSSMNRDVPAGSPPPVSNLLYYMTAAAAAASSSSSASSSCRSAPHSKRASPEHELTSAREMLLKLNRMTAAEALKHNWLKTAERRKALSKTKLKRYVIKKQWIRASNTILALKRMGAKLE</sequence>
<dbReference type="CDD" id="cd14103">
    <property type="entry name" value="STKc_MLCK"/>
    <property type="match status" value="1"/>
</dbReference>
<dbReference type="GO" id="GO:0005524">
    <property type="term" value="F:ATP binding"/>
    <property type="evidence" value="ECO:0007669"/>
    <property type="project" value="UniProtKB-UniRule"/>
</dbReference>
<dbReference type="GO" id="GO:0043065">
    <property type="term" value="P:positive regulation of apoptotic process"/>
    <property type="evidence" value="ECO:0007669"/>
    <property type="project" value="TreeGrafter"/>
</dbReference>
<dbReference type="GO" id="GO:0004674">
    <property type="term" value="F:protein serine/threonine kinase activity"/>
    <property type="evidence" value="ECO:0007669"/>
    <property type="project" value="UniProtKB-KW"/>
</dbReference>
<dbReference type="FunFam" id="3.30.200.20:FF:000534">
    <property type="entry name" value="Myosin light chain kinase"/>
    <property type="match status" value="1"/>
</dbReference>
<evidence type="ECO:0000256" key="3">
    <source>
        <dbReference type="ARBA" id="ARBA00022741"/>
    </source>
</evidence>
<dbReference type="Gene3D" id="3.30.200.20">
    <property type="entry name" value="Phosphorylase Kinase, domain 1"/>
    <property type="match status" value="1"/>
</dbReference>
<feature type="compositionally biased region" description="Polar residues" evidence="7">
    <location>
        <begin position="406"/>
        <end position="452"/>
    </location>
</feature>
<keyword evidence="2" id="KW-0808">Transferase</keyword>
<feature type="domain" description="Protein kinase" evidence="8">
    <location>
        <begin position="34"/>
        <end position="289"/>
    </location>
</feature>
<evidence type="ECO:0000256" key="5">
    <source>
        <dbReference type="ARBA" id="ARBA00022840"/>
    </source>
</evidence>
<gene>
    <name evidence="9" type="ORF">AGLY_000991</name>
</gene>
<feature type="binding site" evidence="6">
    <location>
        <position position="63"/>
    </location>
    <ligand>
        <name>ATP</name>
        <dbReference type="ChEBI" id="CHEBI:30616"/>
    </ligand>
</feature>
<dbReference type="EMBL" id="VYZN01000001">
    <property type="protein sequence ID" value="KAE9545448.1"/>
    <property type="molecule type" value="Genomic_DNA"/>
</dbReference>
<evidence type="ECO:0000256" key="7">
    <source>
        <dbReference type="SAM" id="MobiDB-lite"/>
    </source>
</evidence>
<evidence type="ECO:0000256" key="2">
    <source>
        <dbReference type="ARBA" id="ARBA00022679"/>
    </source>
</evidence>
<evidence type="ECO:0000256" key="4">
    <source>
        <dbReference type="ARBA" id="ARBA00022777"/>
    </source>
</evidence>
<feature type="region of interest" description="Disordered" evidence="7">
    <location>
        <begin position="602"/>
        <end position="624"/>
    </location>
</feature>
<dbReference type="InterPro" id="IPR017441">
    <property type="entry name" value="Protein_kinase_ATP_BS"/>
</dbReference>
<dbReference type="PROSITE" id="PS00108">
    <property type="entry name" value="PROTEIN_KINASE_ST"/>
    <property type="match status" value="1"/>
</dbReference>
<dbReference type="SMART" id="SM00220">
    <property type="entry name" value="S_TKc"/>
    <property type="match status" value="1"/>
</dbReference>
<feature type="compositionally biased region" description="Basic and acidic residues" evidence="7">
    <location>
        <begin position="370"/>
        <end position="380"/>
    </location>
</feature>
<evidence type="ECO:0000256" key="1">
    <source>
        <dbReference type="ARBA" id="ARBA00022527"/>
    </source>
</evidence>
<comment type="caution">
    <text evidence="9">The sequence shown here is derived from an EMBL/GenBank/DDBJ whole genome shotgun (WGS) entry which is preliminary data.</text>
</comment>
<dbReference type="GO" id="GO:0035556">
    <property type="term" value="P:intracellular signal transduction"/>
    <property type="evidence" value="ECO:0007669"/>
    <property type="project" value="TreeGrafter"/>
</dbReference>
<accession>A0A6G0U8K0</accession>
<keyword evidence="3 6" id="KW-0547">Nucleotide-binding</keyword>
<dbReference type="FunFam" id="1.10.510.10:FF:000594">
    <property type="entry name" value="Myosin light chain kinase isoform-III"/>
    <property type="match status" value="1"/>
</dbReference>
<dbReference type="SUPFAM" id="SSF56112">
    <property type="entry name" value="Protein kinase-like (PK-like)"/>
    <property type="match status" value="1"/>
</dbReference>
<evidence type="ECO:0000313" key="10">
    <source>
        <dbReference type="Proteomes" id="UP000475862"/>
    </source>
</evidence>
<keyword evidence="4" id="KW-0418">Kinase</keyword>
<dbReference type="Proteomes" id="UP000475862">
    <property type="component" value="Unassembled WGS sequence"/>
</dbReference>
<dbReference type="PANTHER" id="PTHR24342:SF20">
    <property type="entry name" value="MYOSIN LIGHT CHAIN KINASE, SMOOTH MUSCLE"/>
    <property type="match status" value="1"/>
</dbReference>
<dbReference type="OrthoDB" id="10260894at2759"/>
<dbReference type="Gene3D" id="1.10.510.10">
    <property type="entry name" value="Transferase(Phosphotransferase) domain 1"/>
    <property type="match status" value="1"/>
</dbReference>
<name>A0A6G0U8K0_APHGL</name>
<reference evidence="9 10" key="1">
    <citation type="submission" date="2019-08" db="EMBL/GenBank/DDBJ databases">
        <title>The genome of the soybean aphid Biotype 1, its phylome, world population structure and adaptation to the North American continent.</title>
        <authorList>
            <person name="Giordano R."/>
            <person name="Donthu R.K."/>
            <person name="Hernandez A.G."/>
            <person name="Wright C.L."/>
            <person name="Zimin A.V."/>
        </authorList>
    </citation>
    <scope>NUCLEOTIDE SEQUENCE [LARGE SCALE GENOMIC DNA]</scope>
    <source>
        <tissue evidence="9">Whole aphids</tissue>
    </source>
</reference>
<feature type="region of interest" description="Disordered" evidence="7">
    <location>
        <begin position="370"/>
        <end position="454"/>
    </location>
</feature>
<proteinExistence type="predicted"/>
<organism evidence="9 10">
    <name type="scientific">Aphis glycines</name>
    <name type="common">Soybean aphid</name>
    <dbReference type="NCBI Taxonomy" id="307491"/>
    <lineage>
        <taxon>Eukaryota</taxon>
        <taxon>Metazoa</taxon>
        <taxon>Ecdysozoa</taxon>
        <taxon>Arthropoda</taxon>
        <taxon>Hexapoda</taxon>
        <taxon>Insecta</taxon>
        <taxon>Pterygota</taxon>
        <taxon>Neoptera</taxon>
        <taxon>Paraneoptera</taxon>
        <taxon>Hemiptera</taxon>
        <taxon>Sternorrhyncha</taxon>
        <taxon>Aphidomorpha</taxon>
        <taxon>Aphidoidea</taxon>
        <taxon>Aphididae</taxon>
        <taxon>Aphidini</taxon>
        <taxon>Aphis</taxon>
        <taxon>Aphis</taxon>
    </lineage>
</organism>
<dbReference type="AlphaFoldDB" id="A0A6G0U8K0"/>
<dbReference type="InterPro" id="IPR008271">
    <property type="entry name" value="Ser/Thr_kinase_AS"/>
</dbReference>
<dbReference type="PROSITE" id="PS00107">
    <property type="entry name" value="PROTEIN_KINASE_ATP"/>
    <property type="match status" value="1"/>
</dbReference>
<dbReference type="GO" id="GO:0005634">
    <property type="term" value="C:nucleus"/>
    <property type="evidence" value="ECO:0007669"/>
    <property type="project" value="TreeGrafter"/>
</dbReference>
<protein>
    <recommendedName>
        <fullName evidence="8">Protein kinase domain-containing protein</fullName>
    </recommendedName>
</protein>
<dbReference type="InterPro" id="IPR000719">
    <property type="entry name" value="Prot_kinase_dom"/>
</dbReference>
<dbReference type="PANTHER" id="PTHR24342">
    <property type="entry name" value="SERINE/THREONINE-PROTEIN KINASE 17"/>
    <property type="match status" value="1"/>
</dbReference>
<evidence type="ECO:0000259" key="8">
    <source>
        <dbReference type="PROSITE" id="PS50011"/>
    </source>
</evidence>
<dbReference type="Pfam" id="PF00069">
    <property type="entry name" value="Pkinase"/>
    <property type="match status" value="1"/>
</dbReference>